<dbReference type="Proteomes" id="UP000886874">
    <property type="component" value="Unassembled WGS sequence"/>
</dbReference>
<dbReference type="Pfam" id="PF02608">
    <property type="entry name" value="Bmp"/>
    <property type="match status" value="1"/>
</dbReference>
<dbReference type="InterPro" id="IPR003760">
    <property type="entry name" value="PnrA-like"/>
</dbReference>
<dbReference type="Gene3D" id="3.40.50.2300">
    <property type="match status" value="2"/>
</dbReference>
<reference evidence="3" key="1">
    <citation type="submission" date="2020-10" db="EMBL/GenBank/DDBJ databases">
        <authorList>
            <person name="Gilroy R."/>
        </authorList>
    </citation>
    <scope>NUCLEOTIDE SEQUENCE</scope>
    <source>
        <strain evidence="3">ChiSjej2B20-13462</strain>
    </source>
</reference>
<feature type="domain" description="ABC transporter substrate-binding protein PnrA-like" evidence="2">
    <location>
        <begin position="297"/>
        <end position="462"/>
    </location>
</feature>
<dbReference type="InterPro" id="IPR052910">
    <property type="entry name" value="ABC-Purine-Binding"/>
</dbReference>
<accession>A0A9D0Z4Y6</accession>
<evidence type="ECO:0000256" key="1">
    <source>
        <dbReference type="ARBA" id="ARBA00022729"/>
    </source>
</evidence>
<dbReference type="PANTHER" id="PTHR43208:SF1">
    <property type="entry name" value="ABC TRANSPORTER SUBSTRATE-BINDING PROTEIN"/>
    <property type="match status" value="1"/>
</dbReference>
<organism evidence="3 4">
    <name type="scientific">Candidatus Avoscillospira stercorigallinarum</name>
    <dbReference type="NCBI Taxonomy" id="2840708"/>
    <lineage>
        <taxon>Bacteria</taxon>
        <taxon>Bacillati</taxon>
        <taxon>Bacillota</taxon>
        <taxon>Clostridia</taxon>
        <taxon>Eubacteriales</taxon>
        <taxon>Oscillospiraceae</taxon>
        <taxon>Oscillospiraceae incertae sedis</taxon>
        <taxon>Candidatus Avoscillospira</taxon>
    </lineage>
</organism>
<dbReference type="EMBL" id="DVFN01000038">
    <property type="protein sequence ID" value="HIQ69224.1"/>
    <property type="molecule type" value="Genomic_DNA"/>
</dbReference>
<dbReference type="PANTHER" id="PTHR43208">
    <property type="entry name" value="ABC TRANSPORTER SUBSTRATE-BINDING PROTEIN"/>
    <property type="match status" value="1"/>
</dbReference>
<keyword evidence="1" id="KW-0732">Signal</keyword>
<sequence length="652" mass="71925">MSLTEAMDQYKRCLKQGQKDYRADVLRGRYPYPQVLDEILDESMCAGRVDLGLIEIPINQIVGTKSAGRKSAFASSFMPLLPIDTEFGAKWVKLCQAHLGTDGIRDPIKCYEYLGRFYVEEGNKRVSVLKSYGAATIPGQVTRMVPVETQDLAIQRYYEFMDFYRLAGIYQVQFERLGSYAKLQAALGYEPGYIWTKEERKSFLSSFARFREAFRKQGGDSLNVTPAGALLVWLGVNPFQALKDMTAAELSKSITAVWPDIKLLAEGGPIAISTVPPTGERSGILSKVFDSRPSHLNVAFIHTSNPGESVWTRAHDAGRRHLEEALGSKITVTTYPNVRSASEADRVMEEAVEAGADVIFATAPPLIGASRKVVARHPNVKVLVCSLDMSYAGLRTYYSRIYESKFITGAIAGAMARNDTIGYIANYPIFGVPAGINAFALGAQMVNPNAKLLLHWSCTAGDPGELFEKRGVTVISNRESPSPEQAAAGWGWGLSLFTQERQEIPLAAPCWNWGTFYEKVINSIFQGTWDAGKDGGKAVNYWWGLDSGVIDVQLGLALPDGVKRMALLLKDAIVRKSFDPFACKILDQDGQVRCDGSRSLTPEEIVQMDWLCQGVEGSIPSFDQLLPMSRSMVRLLGLYRDAIPPETEGKLL</sequence>
<reference evidence="3" key="2">
    <citation type="journal article" date="2021" name="PeerJ">
        <title>Extensive microbial diversity within the chicken gut microbiome revealed by metagenomics and culture.</title>
        <authorList>
            <person name="Gilroy R."/>
            <person name="Ravi A."/>
            <person name="Getino M."/>
            <person name="Pursley I."/>
            <person name="Horton D.L."/>
            <person name="Alikhan N.F."/>
            <person name="Baker D."/>
            <person name="Gharbi K."/>
            <person name="Hall N."/>
            <person name="Watson M."/>
            <person name="Adriaenssens E.M."/>
            <person name="Foster-Nyarko E."/>
            <person name="Jarju S."/>
            <person name="Secka A."/>
            <person name="Antonio M."/>
            <person name="Oren A."/>
            <person name="Chaudhuri R.R."/>
            <person name="La Ragione R."/>
            <person name="Hildebrand F."/>
            <person name="Pallen M.J."/>
        </authorList>
    </citation>
    <scope>NUCLEOTIDE SEQUENCE</scope>
    <source>
        <strain evidence="3">ChiSjej2B20-13462</strain>
    </source>
</reference>
<gene>
    <name evidence="3" type="ORF">IAA67_02680</name>
</gene>
<evidence type="ECO:0000259" key="2">
    <source>
        <dbReference type="Pfam" id="PF02608"/>
    </source>
</evidence>
<dbReference type="GO" id="GO:0005886">
    <property type="term" value="C:plasma membrane"/>
    <property type="evidence" value="ECO:0007669"/>
    <property type="project" value="InterPro"/>
</dbReference>
<evidence type="ECO:0000313" key="3">
    <source>
        <dbReference type="EMBL" id="HIQ69224.1"/>
    </source>
</evidence>
<comment type="caution">
    <text evidence="3">The sequence shown here is derived from an EMBL/GenBank/DDBJ whole genome shotgun (WGS) entry which is preliminary data.</text>
</comment>
<dbReference type="AlphaFoldDB" id="A0A9D0Z4Y6"/>
<proteinExistence type="predicted"/>
<protein>
    <submittedName>
        <fullName evidence="3">BMP family ABC transporter substrate-binding protein</fullName>
    </submittedName>
</protein>
<name>A0A9D0Z4Y6_9FIRM</name>
<evidence type="ECO:0000313" key="4">
    <source>
        <dbReference type="Proteomes" id="UP000886874"/>
    </source>
</evidence>